<dbReference type="EMBL" id="GDHC01012277">
    <property type="protein sequence ID" value="JAQ06352.1"/>
    <property type="molecule type" value="Transcribed_RNA"/>
</dbReference>
<keyword evidence="2" id="KW-0282">Flagellum</keyword>
<evidence type="ECO:0000259" key="9">
    <source>
        <dbReference type="Pfam" id="PF13868"/>
    </source>
</evidence>
<evidence type="ECO:0000256" key="3">
    <source>
        <dbReference type="ARBA" id="ARBA00023054"/>
    </source>
</evidence>
<reference evidence="11" key="3">
    <citation type="journal article" date="2016" name="Gigascience">
        <title>De novo construction of an expanded transcriptome assembly for the western tarnished plant bug, Lygus hesperus.</title>
        <authorList>
            <person name="Tassone E.E."/>
            <person name="Geib S.M."/>
            <person name="Hall B."/>
            <person name="Fabrick J.A."/>
            <person name="Brent C.S."/>
            <person name="Hull J.J."/>
        </authorList>
    </citation>
    <scope>NUCLEOTIDE SEQUENCE</scope>
</reference>
<dbReference type="PANTHER" id="PTHR15504">
    <property type="entry name" value="NASOPHARYNGEAL EPITHELIUM SPECIFIC PROTEIN 1"/>
    <property type="match status" value="1"/>
</dbReference>
<evidence type="ECO:0000256" key="2">
    <source>
        <dbReference type="ARBA" id="ARBA00022846"/>
    </source>
</evidence>
<accession>A0A0A9Z1T8</accession>
<evidence type="ECO:0000256" key="5">
    <source>
        <dbReference type="ARBA" id="ARBA00023273"/>
    </source>
</evidence>
<organism evidence="10">
    <name type="scientific">Lygus hesperus</name>
    <name type="common">Western plant bug</name>
    <dbReference type="NCBI Taxonomy" id="30085"/>
    <lineage>
        <taxon>Eukaryota</taxon>
        <taxon>Metazoa</taxon>
        <taxon>Ecdysozoa</taxon>
        <taxon>Arthropoda</taxon>
        <taxon>Hexapoda</taxon>
        <taxon>Insecta</taxon>
        <taxon>Pterygota</taxon>
        <taxon>Neoptera</taxon>
        <taxon>Paraneoptera</taxon>
        <taxon>Hemiptera</taxon>
        <taxon>Heteroptera</taxon>
        <taxon>Panheteroptera</taxon>
        <taxon>Cimicomorpha</taxon>
        <taxon>Miridae</taxon>
        <taxon>Mirini</taxon>
        <taxon>Lygus</taxon>
    </lineage>
</organism>
<keyword evidence="3 8" id="KW-0175">Coiled coil</keyword>
<dbReference type="InterPro" id="IPR033253">
    <property type="entry name" value="CFAP45"/>
</dbReference>
<evidence type="ECO:0000256" key="1">
    <source>
        <dbReference type="ARBA" id="ARBA00004230"/>
    </source>
</evidence>
<reference evidence="10" key="2">
    <citation type="submission" date="2014-07" db="EMBL/GenBank/DDBJ databases">
        <authorList>
            <person name="Hull J."/>
        </authorList>
    </citation>
    <scope>NUCLEOTIDE SEQUENCE</scope>
</reference>
<reference evidence="10" key="1">
    <citation type="journal article" date="2014" name="PLoS ONE">
        <title>Transcriptome-Based Identification of ABC Transporters in the Western Tarnished Plant Bug Lygus hesperus.</title>
        <authorList>
            <person name="Hull J.J."/>
            <person name="Chaney K."/>
            <person name="Geib S.M."/>
            <person name="Fabrick J.A."/>
            <person name="Brent C.S."/>
            <person name="Walsh D."/>
            <person name="Lavine L.C."/>
        </authorList>
    </citation>
    <scope>NUCLEOTIDE SEQUENCE</scope>
</reference>
<name>A0A0A9Z1T8_LYGHE</name>
<feature type="domain" description="Trichohyalin-plectin-homology" evidence="9">
    <location>
        <begin position="3"/>
        <end position="101"/>
    </location>
</feature>
<dbReference type="EMBL" id="GBHO01004387">
    <property type="protein sequence ID" value="JAG39217.1"/>
    <property type="molecule type" value="Transcribed_RNA"/>
</dbReference>
<dbReference type="InterPro" id="IPR043597">
    <property type="entry name" value="TPH_dom"/>
</dbReference>
<dbReference type="GO" id="GO:0031514">
    <property type="term" value="C:motile cilium"/>
    <property type="evidence" value="ECO:0007669"/>
    <property type="project" value="UniProtKB-SubCell"/>
</dbReference>
<sequence>MLEAEEQQRLTYWAAREAKEQAQAAEQRQRQITREKEIAAIRASQERAQDRRAELDELRAQRIQGAFVREENRKTHAAAQRERKLQAELNDARKAQIIEKR</sequence>
<protein>
    <recommendedName>
        <fullName evidence="7">Cilia- and flagella-associated protein 45</fullName>
    </recommendedName>
</protein>
<keyword evidence="4" id="KW-0969">Cilium</keyword>
<comment type="subcellular location">
    <subcellularLocation>
        <location evidence="1">Cell projection</location>
        <location evidence="1">Cilium</location>
        <location evidence="1">Flagellum</location>
    </subcellularLocation>
</comment>
<keyword evidence="5" id="KW-0966">Cell projection</keyword>
<dbReference type="Pfam" id="PF13868">
    <property type="entry name" value="TPH"/>
    <property type="match status" value="1"/>
</dbReference>
<evidence type="ECO:0000256" key="7">
    <source>
        <dbReference type="ARBA" id="ARBA00034142"/>
    </source>
</evidence>
<proteinExistence type="inferred from homology"/>
<evidence type="ECO:0000256" key="8">
    <source>
        <dbReference type="SAM" id="Coils"/>
    </source>
</evidence>
<comment type="similarity">
    <text evidence="6">Belongs to the CFAP45 family.</text>
</comment>
<evidence type="ECO:0000256" key="4">
    <source>
        <dbReference type="ARBA" id="ARBA00023069"/>
    </source>
</evidence>
<evidence type="ECO:0000313" key="11">
    <source>
        <dbReference type="EMBL" id="JAQ06352.1"/>
    </source>
</evidence>
<dbReference type="PANTHER" id="PTHR15504:SF0">
    <property type="entry name" value="CILIA- AND FLAGELLA-ASSOCIATED PROTEIN 45"/>
    <property type="match status" value="1"/>
</dbReference>
<gene>
    <name evidence="10" type="primary">CCDC19_1</name>
    <name evidence="10" type="ORF">CM83_99869</name>
    <name evidence="11" type="ORF">g.3747</name>
</gene>
<feature type="coiled-coil region" evidence="8">
    <location>
        <begin position="15"/>
        <end position="61"/>
    </location>
</feature>
<evidence type="ECO:0000313" key="10">
    <source>
        <dbReference type="EMBL" id="JAG39217.1"/>
    </source>
</evidence>
<evidence type="ECO:0000256" key="6">
    <source>
        <dbReference type="ARBA" id="ARBA00034116"/>
    </source>
</evidence>
<dbReference type="AlphaFoldDB" id="A0A0A9Z1T8"/>